<dbReference type="InParanoid" id="A0A2T3AG55"/>
<dbReference type="EMBL" id="KZ678394">
    <property type="protein sequence ID" value="PSR97171.1"/>
    <property type="molecule type" value="Genomic_DNA"/>
</dbReference>
<reference evidence="1 2" key="1">
    <citation type="journal article" date="2018" name="Mycol. Prog.">
        <title>Coniella lustricola, a new species from submerged detritus.</title>
        <authorList>
            <person name="Raudabaugh D.B."/>
            <person name="Iturriaga T."/>
            <person name="Carver A."/>
            <person name="Mondo S."/>
            <person name="Pangilinan J."/>
            <person name="Lipzen A."/>
            <person name="He G."/>
            <person name="Amirebrahimi M."/>
            <person name="Grigoriev I.V."/>
            <person name="Miller A.N."/>
        </authorList>
    </citation>
    <scope>NUCLEOTIDE SEQUENCE [LARGE SCALE GENOMIC DNA]</scope>
    <source>
        <strain evidence="1 2">B22-T-1</strain>
    </source>
</reference>
<organism evidence="1 2">
    <name type="scientific">Coniella lustricola</name>
    <dbReference type="NCBI Taxonomy" id="2025994"/>
    <lineage>
        <taxon>Eukaryota</taxon>
        <taxon>Fungi</taxon>
        <taxon>Dikarya</taxon>
        <taxon>Ascomycota</taxon>
        <taxon>Pezizomycotina</taxon>
        <taxon>Sordariomycetes</taxon>
        <taxon>Sordariomycetidae</taxon>
        <taxon>Diaporthales</taxon>
        <taxon>Schizoparmaceae</taxon>
        <taxon>Coniella</taxon>
    </lineage>
</organism>
<dbReference type="Proteomes" id="UP000241462">
    <property type="component" value="Unassembled WGS sequence"/>
</dbReference>
<dbReference type="AlphaFoldDB" id="A0A2T3AG55"/>
<proteinExistence type="predicted"/>
<protein>
    <submittedName>
        <fullName evidence="1">Uncharacterized protein</fullName>
    </submittedName>
</protein>
<keyword evidence="2" id="KW-1185">Reference proteome</keyword>
<name>A0A2T3AG55_9PEZI</name>
<evidence type="ECO:0000313" key="1">
    <source>
        <dbReference type="EMBL" id="PSR97171.1"/>
    </source>
</evidence>
<sequence length="70" mass="7711">MSLNLEFFYLVSCCAPPCSPNLITTGSKLSDASYSFVIRHGPQVKPARNNPDASAARHPHRLSFMVLKYG</sequence>
<accession>A0A2T3AG55</accession>
<evidence type="ECO:0000313" key="2">
    <source>
        <dbReference type="Proteomes" id="UP000241462"/>
    </source>
</evidence>
<gene>
    <name evidence="1" type="ORF">BD289DRAFT_426609</name>
</gene>